<protein>
    <submittedName>
        <fullName evidence="2">VOC family protein</fullName>
    </submittedName>
</protein>
<feature type="domain" description="VOC" evidence="1">
    <location>
        <begin position="195"/>
        <end position="308"/>
    </location>
</feature>
<dbReference type="PANTHER" id="PTHR33993:SF14">
    <property type="entry name" value="GB|AAF24581.1"/>
    <property type="match status" value="1"/>
</dbReference>
<dbReference type="EMBL" id="CP071090">
    <property type="protein sequence ID" value="QSQ19031.1"/>
    <property type="molecule type" value="Genomic_DNA"/>
</dbReference>
<name>A0ABX7NJL8_9BACT</name>
<proteinExistence type="predicted"/>
<keyword evidence="3" id="KW-1185">Reference proteome</keyword>
<sequence>MRLPGSARARLHGGLLLLGVCALGGVVSAVAGCAATVTTGSTTGAVHAKSNAHLPLSPTPLYGKFVWHDLVTQNPAAVKRFYSQLLGWEFQDVKGSKRPYTLIKAEGLWIGGIVEPIGAVGKSEVSQWLGYLSVPDVDRAVQQVKAGGGKALVEPEDVQKIGRAAVVADPQGAPLGFVRAEHGDPADTGMPEPGQFLWMENLADDAASAVSFYKDLLGYEVEERNEGGGPYYVMKQSAHPRAGVFRKPVEKVRPNWLTYVRVEDPTALMGRVEELGGRVLMAPREDVRGGSLAIIADPSGAVLALQRYPFKTADSATSSQ</sequence>
<dbReference type="InterPro" id="IPR052164">
    <property type="entry name" value="Anthracycline_SecMetBiosynth"/>
</dbReference>
<dbReference type="PANTHER" id="PTHR33993">
    <property type="entry name" value="GLYOXALASE-RELATED"/>
    <property type="match status" value="1"/>
</dbReference>
<dbReference type="RefSeq" id="WP_206720619.1">
    <property type="nucleotide sequence ID" value="NZ_CP071090.1"/>
</dbReference>
<dbReference type="Gene3D" id="3.10.180.10">
    <property type="entry name" value="2,3-Dihydroxybiphenyl 1,2-Dioxygenase, domain 1"/>
    <property type="match status" value="2"/>
</dbReference>
<evidence type="ECO:0000259" key="1">
    <source>
        <dbReference type="PROSITE" id="PS51819"/>
    </source>
</evidence>
<accession>A0ABX7NJL8</accession>
<organism evidence="2 3">
    <name type="scientific">Pyxidicoccus parkwayensis</name>
    <dbReference type="NCBI Taxonomy" id="2813578"/>
    <lineage>
        <taxon>Bacteria</taxon>
        <taxon>Pseudomonadati</taxon>
        <taxon>Myxococcota</taxon>
        <taxon>Myxococcia</taxon>
        <taxon>Myxococcales</taxon>
        <taxon>Cystobacterineae</taxon>
        <taxon>Myxococcaceae</taxon>
        <taxon>Pyxidicoccus</taxon>
    </lineage>
</organism>
<dbReference type="PROSITE" id="PS51819">
    <property type="entry name" value="VOC"/>
    <property type="match status" value="2"/>
</dbReference>
<dbReference type="InterPro" id="IPR029068">
    <property type="entry name" value="Glyas_Bleomycin-R_OHBP_Dase"/>
</dbReference>
<feature type="domain" description="VOC" evidence="1">
    <location>
        <begin position="64"/>
        <end position="180"/>
    </location>
</feature>
<evidence type="ECO:0000313" key="2">
    <source>
        <dbReference type="EMBL" id="QSQ19031.1"/>
    </source>
</evidence>
<reference evidence="2 3" key="1">
    <citation type="submission" date="2021-02" db="EMBL/GenBank/DDBJ databases">
        <title>De Novo genome assembly of isolated myxobacteria.</title>
        <authorList>
            <person name="Stevens D.C."/>
        </authorList>
    </citation>
    <scope>NUCLEOTIDE SEQUENCE [LARGE SCALE GENOMIC DNA]</scope>
    <source>
        <strain evidence="3">SCPEA02</strain>
    </source>
</reference>
<dbReference type="PROSITE" id="PS51257">
    <property type="entry name" value="PROKAR_LIPOPROTEIN"/>
    <property type="match status" value="1"/>
</dbReference>
<dbReference type="Proteomes" id="UP000662747">
    <property type="component" value="Chromosome"/>
</dbReference>
<dbReference type="InterPro" id="IPR037523">
    <property type="entry name" value="VOC_core"/>
</dbReference>
<dbReference type="Pfam" id="PF18029">
    <property type="entry name" value="Glyoxalase_6"/>
    <property type="match status" value="2"/>
</dbReference>
<evidence type="ECO:0000313" key="3">
    <source>
        <dbReference type="Proteomes" id="UP000662747"/>
    </source>
</evidence>
<dbReference type="SUPFAM" id="SSF54593">
    <property type="entry name" value="Glyoxalase/Bleomycin resistance protein/Dihydroxybiphenyl dioxygenase"/>
    <property type="match status" value="2"/>
</dbReference>
<dbReference type="InterPro" id="IPR041581">
    <property type="entry name" value="Glyoxalase_6"/>
</dbReference>
<dbReference type="CDD" id="cd07247">
    <property type="entry name" value="SgaA_N_like"/>
    <property type="match status" value="2"/>
</dbReference>
<gene>
    <name evidence="2" type="ORF">JY651_27180</name>
</gene>